<dbReference type="InterPro" id="IPR000399">
    <property type="entry name" value="TPP-bd_CS"/>
</dbReference>
<dbReference type="PANTHER" id="PTHR18968">
    <property type="entry name" value="THIAMINE PYROPHOSPHATE ENZYMES"/>
    <property type="match status" value="1"/>
</dbReference>
<proteinExistence type="inferred from homology"/>
<comment type="similarity">
    <text evidence="2 4">Belongs to the TPP enzyme family.</text>
</comment>
<comment type="cofactor">
    <cofactor evidence="1">
        <name>thiamine diphosphate</name>
        <dbReference type="ChEBI" id="CHEBI:58937"/>
    </cofactor>
</comment>
<organism evidence="8 9">
    <name type="scientific">Streptomyces longisporoflavus</name>
    <dbReference type="NCBI Taxonomy" id="28044"/>
    <lineage>
        <taxon>Bacteria</taxon>
        <taxon>Bacillati</taxon>
        <taxon>Actinomycetota</taxon>
        <taxon>Actinomycetes</taxon>
        <taxon>Kitasatosporales</taxon>
        <taxon>Streptomycetaceae</taxon>
        <taxon>Streptomyces</taxon>
    </lineage>
</organism>
<dbReference type="Pfam" id="PF00205">
    <property type="entry name" value="TPP_enzyme_M"/>
    <property type="match status" value="1"/>
</dbReference>
<dbReference type="InterPro" id="IPR012000">
    <property type="entry name" value="Thiamin_PyroP_enz_cen_dom"/>
</dbReference>
<dbReference type="PANTHER" id="PTHR18968:SF13">
    <property type="entry name" value="ACETOLACTATE SYNTHASE CATALYTIC SUBUNIT, MITOCHONDRIAL"/>
    <property type="match status" value="1"/>
</dbReference>
<feature type="domain" description="Thiamine pyrophosphate enzyme TPP-binding" evidence="6">
    <location>
        <begin position="396"/>
        <end position="541"/>
    </location>
</feature>
<evidence type="ECO:0000256" key="1">
    <source>
        <dbReference type="ARBA" id="ARBA00001964"/>
    </source>
</evidence>
<sequence>MGRGARQGNAAIIEQFIADGIPFMFGNPGTVEQGFLDALEDYDDLQYILTLQETVAVGIADGYARATGRPALLQLHSGVGLGNAIGMLYQAKRGHSPILTIAGESGVRYESMDAQMAADLVAMAKPVTKYATRVTDPRSVLRVLRRAMKIAMTPPMGPVFVALPLDVLDALNTEQIVPSSAPSTRSVPTAALVEQAARLLTGARRPLVLVGDGVAASGAQQELVRVAEQLGADVHGVNYSEVNLDVTHPLYRGDLGHMFGAVSTAAVKDADAVLVVGTYTFPEVFPDTGDPFRADARIVHIDLDDYEIAKNHPVTLGLVADPKETLSALSAQLERELSESDRAAAAERLATRRAQRPAPVTDDGSLLHAFLRELAAQVPDDVMIFDEALTAAGALNAHLPGRRPGHWFSTRGGSLGVGIPGAMGVKLAHPDKTVIGFTGDGGSMYTFQALYTAVRHDIGAKFVICNNRSYKLLDLNIEQYWRERDVAPHAYPTPFDLSRPDLGFAQIAEGFGVDALRVDDHDQVGYAVKRMLADDKPFLIDLRTTEGGDRG</sequence>
<evidence type="ECO:0000259" key="5">
    <source>
        <dbReference type="Pfam" id="PF00205"/>
    </source>
</evidence>
<dbReference type="CDD" id="cd02002">
    <property type="entry name" value="TPP_BFDC"/>
    <property type="match status" value="1"/>
</dbReference>
<evidence type="ECO:0000256" key="4">
    <source>
        <dbReference type="RuleBase" id="RU362132"/>
    </source>
</evidence>
<dbReference type="Gene3D" id="3.40.50.1220">
    <property type="entry name" value="TPP-binding domain"/>
    <property type="match status" value="1"/>
</dbReference>
<evidence type="ECO:0000259" key="7">
    <source>
        <dbReference type="Pfam" id="PF02776"/>
    </source>
</evidence>
<feature type="domain" description="Thiamine pyrophosphate enzyme central" evidence="5">
    <location>
        <begin position="193"/>
        <end position="329"/>
    </location>
</feature>
<dbReference type="CDD" id="cd07035">
    <property type="entry name" value="TPP_PYR_POX_like"/>
    <property type="match status" value="1"/>
</dbReference>
<dbReference type="InterPro" id="IPR011766">
    <property type="entry name" value="TPP_enzyme_TPP-bd"/>
</dbReference>
<name>A0ABW7R280_9ACTN</name>
<comment type="caution">
    <text evidence="8">The sequence shown here is derived from an EMBL/GenBank/DDBJ whole genome shotgun (WGS) entry which is preliminary data.</text>
</comment>
<dbReference type="RefSeq" id="WP_397718281.1">
    <property type="nucleotide sequence ID" value="NZ_JBIRGN010000011.1"/>
</dbReference>
<evidence type="ECO:0000259" key="6">
    <source>
        <dbReference type="Pfam" id="PF02775"/>
    </source>
</evidence>
<gene>
    <name evidence="8" type="ORF">ACH4F9_41000</name>
</gene>
<dbReference type="InterPro" id="IPR029061">
    <property type="entry name" value="THDP-binding"/>
</dbReference>
<protein>
    <submittedName>
        <fullName evidence="8">Thiamine pyrophosphate-binding protein</fullName>
    </submittedName>
</protein>
<evidence type="ECO:0000256" key="2">
    <source>
        <dbReference type="ARBA" id="ARBA00007812"/>
    </source>
</evidence>
<dbReference type="Gene3D" id="3.40.50.970">
    <property type="match status" value="2"/>
</dbReference>
<dbReference type="InterPro" id="IPR029035">
    <property type="entry name" value="DHS-like_NAD/FAD-binding_dom"/>
</dbReference>
<dbReference type="InterPro" id="IPR045229">
    <property type="entry name" value="TPP_enz"/>
</dbReference>
<evidence type="ECO:0000313" key="8">
    <source>
        <dbReference type="EMBL" id="MFH8551382.1"/>
    </source>
</evidence>
<dbReference type="SUPFAM" id="SSF52467">
    <property type="entry name" value="DHS-like NAD/FAD-binding domain"/>
    <property type="match status" value="1"/>
</dbReference>
<evidence type="ECO:0000313" key="9">
    <source>
        <dbReference type="Proteomes" id="UP001610818"/>
    </source>
</evidence>
<dbReference type="Proteomes" id="UP001610818">
    <property type="component" value="Unassembled WGS sequence"/>
</dbReference>
<keyword evidence="9" id="KW-1185">Reference proteome</keyword>
<dbReference type="SUPFAM" id="SSF52518">
    <property type="entry name" value="Thiamin diphosphate-binding fold (THDP-binding)"/>
    <property type="match status" value="2"/>
</dbReference>
<dbReference type="PROSITE" id="PS00187">
    <property type="entry name" value="TPP_ENZYMES"/>
    <property type="match status" value="1"/>
</dbReference>
<accession>A0ABW7R280</accession>
<reference evidence="8 9" key="1">
    <citation type="submission" date="2024-10" db="EMBL/GenBank/DDBJ databases">
        <title>The Natural Products Discovery Center: Release of the First 8490 Sequenced Strains for Exploring Actinobacteria Biosynthetic Diversity.</title>
        <authorList>
            <person name="Kalkreuter E."/>
            <person name="Kautsar S.A."/>
            <person name="Yang D."/>
            <person name="Bader C.D."/>
            <person name="Teijaro C.N."/>
            <person name="Fluegel L."/>
            <person name="Davis C.M."/>
            <person name="Simpson J.R."/>
            <person name="Lauterbach L."/>
            <person name="Steele A.D."/>
            <person name="Gui C."/>
            <person name="Meng S."/>
            <person name="Li G."/>
            <person name="Viehrig K."/>
            <person name="Ye F."/>
            <person name="Su P."/>
            <person name="Kiefer A.F."/>
            <person name="Nichols A."/>
            <person name="Cepeda A.J."/>
            <person name="Yan W."/>
            <person name="Fan B."/>
            <person name="Jiang Y."/>
            <person name="Adhikari A."/>
            <person name="Zheng C.-J."/>
            <person name="Schuster L."/>
            <person name="Cowan T.M."/>
            <person name="Smanski M.J."/>
            <person name="Chevrette M.G."/>
            <person name="De Carvalho L.P.S."/>
            <person name="Shen B."/>
        </authorList>
    </citation>
    <scope>NUCLEOTIDE SEQUENCE [LARGE SCALE GENOMIC DNA]</scope>
    <source>
        <strain evidence="8 9">NPDC017990</strain>
    </source>
</reference>
<keyword evidence="3 4" id="KW-0786">Thiamine pyrophosphate</keyword>
<dbReference type="InterPro" id="IPR012001">
    <property type="entry name" value="Thiamin_PyroP_enz_TPP-bd_dom"/>
</dbReference>
<dbReference type="Pfam" id="PF02775">
    <property type="entry name" value="TPP_enzyme_C"/>
    <property type="match status" value="1"/>
</dbReference>
<dbReference type="Pfam" id="PF02776">
    <property type="entry name" value="TPP_enzyme_N"/>
    <property type="match status" value="1"/>
</dbReference>
<evidence type="ECO:0000256" key="3">
    <source>
        <dbReference type="ARBA" id="ARBA00023052"/>
    </source>
</evidence>
<feature type="domain" description="Thiamine pyrophosphate enzyme N-terminal TPP-binding" evidence="7">
    <location>
        <begin position="8"/>
        <end position="120"/>
    </location>
</feature>
<dbReference type="EMBL" id="JBIRGQ010000011">
    <property type="protein sequence ID" value="MFH8551382.1"/>
    <property type="molecule type" value="Genomic_DNA"/>
</dbReference>